<reference evidence="3 4" key="1">
    <citation type="submission" date="2021-04" db="EMBL/GenBank/DDBJ databases">
        <title>Complete genome sequencing of Allochromatium tepidum strain NZ.</title>
        <authorList>
            <person name="Tsukatani Y."/>
            <person name="Mori H."/>
        </authorList>
    </citation>
    <scope>NUCLEOTIDE SEQUENCE [LARGE SCALE GENOMIC DNA]</scope>
    <source>
        <strain evidence="3 4">NZ</strain>
        <plasmid evidence="3 4">pAt1</plasmid>
    </source>
</reference>
<keyword evidence="2" id="KW-0732">Signal</keyword>
<evidence type="ECO:0000313" key="4">
    <source>
        <dbReference type="Proteomes" id="UP000680679"/>
    </source>
</evidence>
<dbReference type="NCBIfam" id="TIGR02747">
    <property type="entry name" value="TraV"/>
    <property type="match status" value="1"/>
</dbReference>
<sequence>MKKAALLTISALGTLMTGCAALNPAGESQFACKGDECPTPIEVYSETHHAPPSVEMGRTPKQWRGGGQRKAGKDKEGEDESDIYLKRALDLAPQAQSASGNANDPPFKPIREPAQVARIWIAPWVDQNDNLHANGYVFTEVKSQSWSFGEPEIRHSLGLQSLPIQ</sequence>
<dbReference type="Proteomes" id="UP000680679">
    <property type="component" value="Plasmid pAt1"/>
</dbReference>
<gene>
    <name evidence="3" type="ORF">Atep_31090</name>
</gene>
<keyword evidence="4" id="KW-1185">Reference proteome</keyword>
<dbReference type="PROSITE" id="PS51257">
    <property type="entry name" value="PROKAR_LIPOPROTEIN"/>
    <property type="match status" value="1"/>
</dbReference>
<accession>A0ABN6GFX5</accession>
<organism evidence="3 4">
    <name type="scientific">Allochromatium tepidum</name>
    <dbReference type="NCBI Taxonomy" id="553982"/>
    <lineage>
        <taxon>Bacteria</taxon>
        <taxon>Pseudomonadati</taxon>
        <taxon>Pseudomonadota</taxon>
        <taxon>Gammaproteobacteria</taxon>
        <taxon>Chromatiales</taxon>
        <taxon>Chromatiaceae</taxon>
        <taxon>Allochromatium</taxon>
    </lineage>
</organism>
<feature type="region of interest" description="Disordered" evidence="1">
    <location>
        <begin position="43"/>
        <end position="80"/>
    </location>
</feature>
<evidence type="ECO:0008006" key="5">
    <source>
        <dbReference type="Google" id="ProtNLM"/>
    </source>
</evidence>
<dbReference type="InterPro" id="IPR014118">
    <property type="entry name" value="T4SS_TraV"/>
</dbReference>
<evidence type="ECO:0000313" key="3">
    <source>
        <dbReference type="EMBL" id="BCU08432.1"/>
    </source>
</evidence>
<feature type="signal peptide" evidence="2">
    <location>
        <begin position="1"/>
        <end position="20"/>
    </location>
</feature>
<proteinExistence type="predicted"/>
<dbReference type="EMBL" id="AP024564">
    <property type="protein sequence ID" value="BCU08432.1"/>
    <property type="molecule type" value="Genomic_DNA"/>
</dbReference>
<keyword evidence="3" id="KW-0614">Plasmid</keyword>
<name>A0ABN6GFX5_9GAMM</name>
<protein>
    <recommendedName>
        <fullName evidence="5">Type IV conjugative transfer system protein TraV</fullName>
    </recommendedName>
</protein>
<evidence type="ECO:0000256" key="2">
    <source>
        <dbReference type="SAM" id="SignalP"/>
    </source>
</evidence>
<dbReference type="Pfam" id="PF09676">
    <property type="entry name" value="TraV"/>
    <property type="match status" value="1"/>
</dbReference>
<evidence type="ECO:0000256" key="1">
    <source>
        <dbReference type="SAM" id="MobiDB-lite"/>
    </source>
</evidence>
<dbReference type="RefSeq" id="WP_213381920.1">
    <property type="nucleotide sequence ID" value="NZ_AP024564.1"/>
</dbReference>
<feature type="chain" id="PRO_5046255915" description="Type IV conjugative transfer system protein TraV" evidence="2">
    <location>
        <begin position="21"/>
        <end position="165"/>
    </location>
</feature>
<geneLocation type="plasmid" evidence="3 4">
    <name>pAt1</name>
</geneLocation>